<organism evidence="5 6">
    <name type="scientific">Asanoa siamensis</name>
    <dbReference type="NCBI Taxonomy" id="926357"/>
    <lineage>
        <taxon>Bacteria</taxon>
        <taxon>Bacillati</taxon>
        <taxon>Actinomycetota</taxon>
        <taxon>Actinomycetes</taxon>
        <taxon>Micromonosporales</taxon>
        <taxon>Micromonosporaceae</taxon>
        <taxon>Asanoa</taxon>
    </lineage>
</organism>
<dbReference type="NCBIfam" id="TIGR01643">
    <property type="entry name" value="YD_repeat_2x"/>
    <property type="match status" value="1"/>
</dbReference>
<dbReference type="InterPro" id="IPR006530">
    <property type="entry name" value="YD"/>
</dbReference>
<keyword evidence="3" id="KW-1133">Transmembrane helix</keyword>
<dbReference type="InterPro" id="IPR056823">
    <property type="entry name" value="TEN-like_YD-shell"/>
</dbReference>
<evidence type="ECO:0000256" key="3">
    <source>
        <dbReference type="SAM" id="Phobius"/>
    </source>
</evidence>
<proteinExistence type="predicted"/>
<feature type="domain" description="Teneurin-like YD-shell" evidence="4">
    <location>
        <begin position="1274"/>
        <end position="1421"/>
    </location>
</feature>
<feature type="compositionally biased region" description="Polar residues" evidence="2">
    <location>
        <begin position="1878"/>
        <end position="1888"/>
    </location>
</feature>
<dbReference type="InterPro" id="IPR050708">
    <property type="entry name" value="T6SS_VgrG/RHS"/>
</dbReference>
<keyword evidence="3" id="KW-0812">Transmembrane</keyword>
<protein>
    <recommendedName>
        <fullName evidence="4">Teneurin-like YD-shell domain-containing protein</fullName>
    </recommendedName>
</protein>
<name>A0ABQ4CYT2_9ACTN</name>
<evidence type="ECO:0000313" key="6">
    <source>
        <dbReference type="Proteomes" id="UP000604117"/>
    </source>
</evidence>
<sequence length="2185" mass="233628">MEAWVFDVQKPPAGSVRGGNGRRRLRALVAVSVVGALVGGVLAVTPAQAQPDPASGGPTRSAGPAPQLEKPDADGGPVRHRAWPHTPQRRVAVPPPSWPAAGTARVSLPGTAQRQPVRAGGLPVHLDRAAGAAGERLSAVGVRVLDRATAPQGWRDGVLLRVGAPASAATGTAELSVDYGAFRHAYGGDWASRLRLWQLPECAVTTPAAPGCAARPLPSRNDGNAGTVTADVPVGAGDAAADTAAGTLIALAAGPSGAGGDFTATALSPSATWSAGGNGGGFTWSYPMQAPPAIAGPEPELALAYSSSSVDGRSEVTNNQPSWVGEGFDYWPGYIERRYVPCAEDMGGGANNTRKTGDLCWRSDNAVLSLGGQGTELVYEAGKGWHGRQENGSRVEKLTGAGNGDDNGEYWKVTSTDGTQYFFGLDKPSGQSTATNSTWTVPVAGNHPAAGTRPEDPCHATTFTSSFCAQAWRWNLDHVVDVRGNTISYWYAKEANRYARNLTDGDAVSYTRGGTLTRIDYGTWDRGATDRSVQPTAQVLFDAADRCVTSSCGSHNAANWPDTPWDQECTGSSCPNKYSPTFWSTKRLAKITTRVWDTTKPTAAWQDVDSWTLTHSFPPLGDGSDHAGLWLEKIVHAGLVGTAITMPPVTFAPVSMPNRVLTMNTTTSNWQRIDYIVTETGAKIDVTYDRTECTESRLPASPQDNGMRCYPVMVTDPDDPQGERVVEQWWHKHRVTAVSQSDLPSDHTGHPAPPVFTYYTYVGAPAWHYADDDGLTKPKRKTWNQFRGYATVEVRTGDVPGAQTLTRTRYLRGMHGDRANAAGTSTRSVTAPASIGTETVYDEDQFAGMVREEVVYNGVDTKPVSRTVNVPWMSPATASRTINGDTVTARFTNTRATYRSTALGVDGARGWRTTRTQSWFDDTYGTVERNQDDGNFAAGGDETCTTFSYNRNTGKNLTDAVRQTTTTALPCGAAPTRADQMISDSRNYFDGATSVATAPTYGSVTMIERLDDWSPTGGTVWRINDKATFDAFGRVSSTTDAKGGTTRIGYTPASGGPVTRMTTTTPAPFSWVTTADVNPYWGSTTKKTNQNGGVTDVAYDGMGRVWRVWNVGWPRAGHESMPSEEYTYSFAPDRDAYPYTTSRTLHAGGGYRTTYQISDSLLRSRQTQAAGIGGERVVTDINYDKLGRAASSYAAHVEPGNPSGTLWWEPEWSVPAVTRTVFDNASRPVAEIFLSGDGTDNLVEQWRTTTAYEGDLTKVTPPEGGTATTTVVDVRGRTTELRQHTTDQGVGGAYQSTSYTYDGRGDLTLVADPAGNRWTYAYDVKGRPYASTDPDKGRTSTEFNQYDEVQKTTDARGESLWFGYDTLGRKTELRDDSSTGRLRAKWKYDTLYTGSTAGAKGQLTETYRYEYDSTGAASIYKWQVGGFNSRSQPSNVNYVIPAVEGADLATTWSFGYGYSAFDGSPTSVLYPGGGGLTNETVTTTYDATTGLPTRLGTTAVGVNAYVSAQDYTRFGEPTRTVRKTANGRYVEDTTFYDEATRRIRRTTVKPEGAPGTVSDRGYDYFDSGAIRAIADTPQVGNGDNQCFRYDALRRLTSAWTPKAGVACGTAPSVANLGGPAPYWLDWAFDAVGNRTKEVSRAAAGDTTRTYTLPAGGPDAVRPHAVTRVTTSAPGQPDLVTNYGYDNSGNTTCRPTGTAANACPTGTTSQTLSWDAESRVAGITASGSTVESNVYAADGARLVRRDSGGVTLYLPGQELRRDKSGTVTGTRYYTFAGKLVASRTASGLTWVYSDHQGTQHTSVDELGQAVTVRRQTPYGQNRGGDPAWANAKGFVGGDRDATGMTQLGARKYDPALGRFISVDPVQDLADPQQWHGYSYANNDPVTRSDPTGLAPCEPGEDCSGYKPGNEQANRDEKEKNPCWPTTCGSTGGSSGGGNGGGGNGGGGNGGGKGGDGWRGVPWAYKPVKPKFTLVTVFPPARPWRTTPYTRPCPTGNNSAWASPAECEEAHAAAAEEYAAKTKQYERDKWTREEMCWFPLSAACQVRPTKPEYPSPKEALERKRAADQPKLKGTWSMNGSGGLFCFIGCGGIQIERGGIALQVGCCGIGGKINKRPSLDPGAGLGVQYAEGKPGPWSLQGCGGIVGNVCGQTGPTEEGGGFLNVTLNSGTILFFGPMYTHPIVELPQ</sequence>
<feature type="region of interest" description="Disordered" evidence="2">
    <location>
        <begin position="1046"/>
        <end position="1065"/>
    </location>
</feature>
<reference evidence="5 6" key="1">
    <citation type="submission" date="2021-01" db="EMBL/GenBank/DDBJ databases">
        <title>Whole genome shotgun sequence of Asanoa siamensis NBRC 107932.</title>
        <authorList>
            <person name="Komaki H."/>
            <person name="Tamura T."/>
        </authorList>
    </citation>
    <scope>NUCLEOTIDE SEQUENCE [LARGE SCALE GENOMIC DNA]</scope>
    <source>
        <strain evidence="5 6">NBRC 107932</strain>
    </source>
</reference>
<evidence type="ECO:0000259" key="4">
    <source>
        <dbReference type="Pfam" id="PF25023"/>
    </source>
</evidence>
<keyword evidence="6" id="KW-1185">Reference proteome</keyword>
<feature type="region of interest" description="Disordered" evidence="2">
    <location>
        <begin position="47"/>
        <end position="104"/>
    </location>
</feature>
<dbReference type="Proteomes" id="UP000604117">
    <property type="component" value="Unassembled WGS sequence"/>
</dbReference>
<dbReference type="EMBL" id="BONE01000061">
    <property type="protein sequence ID" value="GIF76416.1"/>
    <property type="molecule type" value="Genomic_DNA"/>
</dbReference>
<comment type="caution">
    <text evidence="5">The sequence shown here is derived from an EMBL/GenBank/DDBJ whole genome shotgun (WGS) entry which is preliminary data.</text>
</comment>
<evidence type="ECO:0000313" key="5">
    <source>
        <dbReference type="EMBL" id="GIF76416.1"/>
    </source>
</evidence>
<gene>
    <name evidence="5" type="ORF">Asi02nite_59340</name>
</gene>
<evidence type="ECO:0000256" key="2">
    <source>
        <dbReference type="SAM" id="MobiDB-lite"/>
    </source>
</evidence>
<dbReference type="PANTHER" id="PTHR32305">
    <property type="match status" value="1"/>
</dbReference>
<keyword evidence="1" id="KW-0677">Repeat</keyword>
<feature type="compositionally biased region" description="Gly residues" evidence="2">
    <location>
        <begin position="1928"/>
        <end position="1953"/>
    </location>
</feature>
<evidence type="ECO:0000256" key="1">
    <source>
        <dbReference type="ARBA" id="ARBA00022737"/>
    </source>
</evidence>
<dbReference type="PANTHER" id="PTHR32305:SF17">
    <property type="entry name" value="TRNA NUCLEASE WAPA"/>
    <property type="match status" value="1"/>
</dbReference>
<feature type="region of interest" description="Disordered" evidence="2">
    <location>
        <begin position="1873"/>
        <end position="1953"/>
    </location>
</feature>
<feature type="transmembrane region" description="Helical" evidence="3">
    <location>
        <begin position="27"/>
        <end position="45"/>
    </location>
</feature>
<dbReference type="InterPro" id="IPR022385">
    <property type="entry name" value="Rhs_assc_core"/>
</dbReference>
<dbReference type="Pfam" id="PF25023">
    <property type="entry name" value="TEN_YD-shell"/>
    <property type="match status" value="1"/>
</dbReference>
<dbReference type="NCBIfam" id="TIGR03696">
    <property type="entry name" value="Rhs_assc_core"/>
    <property type="match status" value="1"/>
</dbReference>
<dbReference type="Gene3D" id="2.180.10.10">
    <property type="entry name" value="RHS repeat-associated core"/>
    <property type="match status" value="1"/>
</dbReference>
<keyword evidence="3" id="KW-0472">Membrane</keyword>
<accession>A0ABQ4CYT2</accession>